<organism evidence="4 5">
    <name type="scientific">Ideonella azotifigens</name>
    <dbReference type="NCBI Taxonomy" id="513160"/>
    <lineage>
        <taxon>Bacteria</taxon>
        <taxon>Pseudomonadati</taxon>
        <taxon>Pseudomonadota</taxon>
        <taxon>Betaproteobacteria</taxon>
        <taxon>Burkholderiales</taxon>
        <taxon>Sphaerotilaceae</taxon>
        <taxon>Ideonella</taxon>
    </lineage>
</organism>
<reference evidence="4 5" key="1">
    <citation type="journal article" date="2019" name="Int. J. Syst. Evol. Microbiol.">
        <title>The Global Catalogue of Microorganisms (GCM) 10K type strain sequencing project: providing services to taxonomists for standard genome sequencing and annotation.</title>
        <authorList>
            <consortium name="The Broad Institute Genomics Platform"/>
            <consortium name="The Broad Institute Genome Sequencing Center for Infectious Disease"/>
            <person name="Wu L."/>
            <person name="Ma J."/>
        </authorList>
    </citation>
    <scope>NUCLEOTIDE SEQUENCE [LARGE SCALE GENOMIC DNA]</scope>
    <source>
        <strain evidence="4 5">JCM 15503</strain>
    </source>
</reference>
<sequence length="454" mass="49078">MGVWKTDAVCRTDNPEAFARHRRRPLTPRAFGVFPALPACGTGFAVLQAHKNTQETHGMPLKAFCKQVLAAAAALVTLAAAAADGEIRIAHVYSRTGPLEAYGKQTAIGLQMGLDYATGGTMTVAGKKLVLIEKDDQGKPDLGKSLLAAAYGDDKADVAIGPTSSGVALAMLPVAEEYKKILLVEPAVADSITGDKWNKYIFRTGRNSSQDAISNAVALDKPGTVIATLAQDYAFGRDGVKAFKEAIKKAKVVHEEYLPTSTTDFTAGAQRLIDKLKDLPGRKLIWIVWAGAGNPFKIADLDLKRYGIEIATGGNILPAMAAYKNFPGMEGATYYYFGIPKNPVNEWLVANHYKQYKAPPDFFTAGGMTAGIAIVEALKKTGGDASANKLIATMEGLRFESPKGPMTFRKQDHQALQSMYHFKIKVDPAFPWGVPELVREIKAEEMDVPVRNTR</sequence>
<dbReference type="InterPro" id="IPR028081">
    <property type="entry name" value="Leu-bd"/>
</dbReference>
<evidence type="ECO:0000313" key="5">
    <source>
        <dbReference type="Proteomes" id="UP001500279"/>
    </source>
</evidence>
<comment type="similarity">
    <text evidence="1">Belongs to the leucine-binding protein family.</text>
</comment>
<dbReference type="PANTHER" id="PTHR30483">
    <property type="entry name" value="LEUCINE-SPECIFIC-BINDING PROTEIN"/>
    <property type="match status" value="1"/>
</dbReference>
<keyword evidence="5" id="KW-1185">Reference proteome</keyword>
<dbReference type="PANTHER" id="PTHR30483:SF6">
    <property type="entry name" value="PERIPLASMIC BINDING PROTEIN OF ABC TRANSPORTER FOR NATURAL AMINO ACIDS"/>
    <property type="match status" value="1"/>
</dbReference>
<dbReference type="EMBL" id="BAAAEW010000047">
    <property type="protein sequence ID" value="GAA0768373.1"/>
    <property type="molecule type" value="Genomic_DNA"/>
</dbReference>
<dbReference type="InterPro" id="IPR028082">
    <property type="entry name" value="Peripla_BP_I"/>
</dbReference>
<proteinExistence type="inferred from homology"/>
<dbReference type="Pfam" id="PF13458">
    <property type="entry name" value="Peripla_BP_6"/>
    <property type="match status" value="1"/>
</dbReference>
<dbReference type="Proteomes" id="UP001500279">
    <property type="component" value="Unassembled WGS sequence"/>
</dbReference>
<name>A0ABN1KJP6_9BURK</name>
<accession>A0ABN1KJP6</accession>
<evidence type="ECO:0000256" key="1">
    <source>
        <dbReference type="ARBA" id="ARBA00010062"/>
    </source>
</evidence>
<dbReference type="SUPFAM" id="SSF53822">
    <property type="entry name" value="Periplasmic binding protein-like I"/>
    <property type="match status" value="1"/>
</dbReference>
<gene>
    <name evidence="4" type="ORF">GCM10009107_58140</name>
</gene>
<dbReference type="Gene3D" id="3.40.50.2300">
    <property type="match status" value="2"/>
</dbReference>
<keyword evidence="2" id="KW-0732">Signal</keyword>
<protein>
    <submittedName>
        <fullName evidence="4">Substrate-binding domain-containing protein</fullName>
    </submittedName>
</protein>
<dbReference type="CDD" id="cd06328">
    <property type="entry name" value="PBP1_SBP-like"/>
    <property type="match status" value="1"/>
</dbReference>
<comment type="caution">
    <text evidence="4">The sequence shown here is derived from an EMBL/GenBank/DDBJ whole genome shotgun (WGS) entry which is preliminary data.</text>
</comment>
<dbReference type="InterPro" id="IPR051010">
    <property type="entry name" value="BCAA_transport"/>
</dbReference>
<evidence type="ECO:0000259" key="3">
    <source>
        <dbReference type="Pfam" id="PF13458"/>
    </source>
</evidence>
<evidence type="ECO:0000256" key="2">
    <source>
        <dbReference type="ARBA" id="ARBA00022729"/>
    </source>
</evidence>
<evidence type="ECO:0000313" key="4">
    <source>
        <dbReference type="EMBL" id="GAA0768373.1"/>
    </source>
</evidence>
<feature type="domain" description="Leucine-binding protein" evidence="3">
    <location>
        <begin position="86"/>
        <end position="425"/>
    </location>
</feature>